<gene>
    <name evidence="2" type="ORF">ALECFALPRED_003158</name>
</gene>
<sequence>MAVSHDAGRYKVKAFSGEKAPPYPGNQASEDNKKESGNTTSRQGSHPKAEESCQQRSCKIKDCYQALLRYQSSRIDDDGTESHLTEKGGGHAAATLKTTLGENDQEVDETQAAEKAKQTLHTTDFEKLQDFLCTPPETCNLEDLHRQVLEKCRTFYAAELLESGEPWDRLAAPSGPENAQLGLVMHCQSQEGGIGEFWDIESRSIQTLAEKGLNHKFMFGFD</sequence>
<dbReference type="Proteomes" id="UP000664203">
    <property type="component" value="Unassembled WGS sequence"/>
</dbReference>
<accession>A0A8H3FMI0</accession>
<dbReference type="AlphaFoldDB" id="A0A8H3FMI0"/>
<proteinExistence type="predicted"/>
<organism evidence="2 3">
    <name type="scientific">Alectoria fallacina</name>
    <dbReference type="NCBI Taxonomy" id="1903189"/>
    <lineage>
        <taxon>Eukaryota</taxon>
        <taxon>Fungi</taxon>
        <taxon>Dikarya</taxon>
        <taxon>Ascomycota</taxon>
        <taxon>Pezizomycotina</taxon>
        <taxon>Lecanoromycetes</taxon>
        <taxon>OSLEUM clade</taxon>
        <taxon>Lecanoromycetidae</taxon>
        <taxon>Lecanorales</taxon>
        <taxon>Lecanorineae</taxon>
        <taxon>Parmeliaceae</taxon>
        <taxon>Alectoria</taxon>
    </lineage>
</organism>
<dbReference type="EMBL" id="CAJPDR010000205">
    <property type="protein sequence ID" value="CAF9925547.1"/>
    <property type="molecule type" value="Genomic_DNA"/>
</dbReference>
<dbReference type="OrthoDB" id="4109426at2759"/>
<reference evidence="2" key="1">
    <citation type="submission" date="2021-03" db="EMBL/GenBank/DDBJ databases">
        <authorList>
            <person name="Tagirdzhanova G."/>
        </authorList>
    </citation>
    <scope>NUCLEOTIDE SEQUENCE</scope>
</reference>
<protein>
    <submittedName>
        <fullName evidence="2">Uncharacterized protein</fullName>
    </submittedName>
</protein>
<feature type="region of interest" description="Disordered" evidence="1">
    <location>
        <begin position="1"/>
        <end position="56"/>
    </location>
</feature>
<comment type="caution">
    <text evidence="2">The sequence shown here is derived from an EMBL/GenBank/DDBJ whole genome shotgun (WGS) entry which is preliminary data.</text>
</comment>
<name>A0A8H3FMI0_9LECA</name>
<evidence type="ECO:0000313" key="3">
    <source>
        <dbReference type="Proteomes" id="UP000664203"/>
    </source>
</evidence>
<keyword evidence="3" id="KW-1185">Reference proteome</keyword>
<evidence type="ECO:0000313" key="2">
    <source>
        <dbReference type="EMBL" id="CAF9925547.1"/>
    </source>
</evidence>
<evidence type="ECO:0000256" key="1">
    <source>
        <dbReference type="SAM" id="MobiDB-lite"/>
    </source>
</evidence>